<evidence type="ECO:0000259" key="3">
    <source>
        <dbReference type="PROSITE" id="PS50158"/>
    </source>
</evidence>
<feature type="compositionally biased region" description="Low complexity" evidence="2">
    <location>
        <begin position="471"/>
        <end position="482"/>
    </location>
</feature>
<evidence type="ECO:0000313" key="5">
    <source>
        <dbReference type="Proteomes" id="UP000326924"/>
    </source>
</evidence>
<dbReference type="InterPro" id="IPR036875">
    <property type="entry name" value="Znf_CCHC_sf"/>
</dbReference>
<dbReference type="Proteomes" id="UP000326924">
    <property type="component" value="Unassembled WGS sequence"/>
</dbReference>
<feature type="domain" description="CCHC-type" evidence="3">
    <location>
        <begin position="437"/>
        <end position="452"/>
    </location>
</feature>
<evidence type="ECO:0000256" key="2">
    <source>
        <dbReference type="SAM" id="MobiDB-lite"/>
    </source>
</evidence>
<organism evidence="4 5">
    <name type="scientific">Sphaerosporella brunnea</name>
    <dbReference type="NCBI Taxonomy" id="1250544"/>
    <lineage>
        <taxon>Eukaryota</taxon>
        <taxon>Fungi</taxon>
        <taxon>Dikarya</taxon>
        <taxon>Ascomycota</taxon>
        <taxon>Pezizomycotina</taxon>
        <taxon>Pezizomycetes</taxon>
        <taxon>Pezizales</taxon>
        <taxon>Pyronemataceae</taxon>
        <taxon>Sphaerosporella</taxon>
    </lineage>
</organism>
<accession>A0A5J5F6B5</accession>
<dbReference type="SUPFAM" id="SSF57756">
    <property type="entry name" value="Retrovirus zinc finger-like domains"/>
    <property type="match status" value="1"/>
</dbReference>
<dbReference type="OrthoDB" id="2728997at2759"/>
<feature type="region of interest" description="Disordered" evidence="2">
    <location>
        <begin position="374"/>
        <end position="398"/>
    </location>
</feature>
<proteinExistence type="predicted"/>
<keyword evidence="1" id="KW-0479">Metal-binding</keyword>
<feature type="compositionally biased region" description="Basic and acidic residues" evidence="2">
    <location>
        <begin position="488"/>
        <end position="497"/>
    </location>
</feature>
<keyword evidence="1" id="KW-0863">Zinc-finger</keyword>
<dbReference type="Gene3D" id="4.10.60.10">
    <property type="entry name" value="Zinc finger, CCHC-type"/>
    <property type="match status" value="1"/>
</dbReference>
<dbReference type="PROSITE" id="PS50158">
    <property type="entry name" value="ZF_CCHC"/>
    <property type="match status" value="1"/>
</dbReference>
<evidence type="ECO:0000313" key="4">
    <source>
        <dbReference type="EMBL" id="KAA8912284.1"/>
    </source>
</evidence>
<dbReference type="SMART" id="SM00343">
    <property type="entry name" value="ZnF_C2HC"/>
    <property type="match status" value="1"/>
</dbReference>
<dbReference type="GO" id="GO:0003676">
    <property type="term" value="F:nucleic acid binding"/>
    <property type="evidence" value="ECO:0007669"/>
    <property type="project" value="InterPro"/>
</dbReference>
<dbReference type="InParanoid" id="A0A5J5F6B5"/>
<feature type="compositionally biased region" description="Gly residues" evidence="2">
    <location>
        <begin position="458"/>
        <end position="470"/>
    </location>
</feature>
<sequence>MPPTKLLFTEPLSSINGVIATLNPQGTDVHETFDEEGKKVVFPAASAGIEQHTAINLCKIPHETRGTDFYIWRGAVLAAGYDAKVAGAHSSLYIRTAEDLARENSAARDWFKQQALEAKAEVSTLNEKVKTLTEQLIQRNGQLLDLQNEMLTAQMPTVNSGGTPGPVVNILRVKDIPLPTFDGEMSVAAVHSFLDSLERSLRAASLQSFGVEVPADDTVWGARAILQLRDSKDPSRRAAEWANGIWKPSSAKPTWEQFKTALQERFIPSAAKQHAIRQFDNLMVPKGNPRIDVFNQEFNRLVSHVELATGSKPPALLATYIKKIECAPNKEKLYNAYDLWMFDQEEQGATEITLEKAMRWMERADERTYHKTGRFAGSTTHEPTPTAHISTGPSDPDAMDWEANAIKAGWKPAKRPEVPKTPKERAKTAAWLKDQTCYNCQGKGHLARDCPSSKKSRGTGGTGGTGGTSGTSGTDSSGGTSKLNTVKTSEDGKEKVAGKASGEQ</sequence>
<dbReference type="InterPro" id="IPR001878">
    <property type="entry name" value="Znf_CCHC"/>
</dbReference>
<name>A0A5J5F6B5_9PEZI</name>
<dbReference type="EMBL" id="VXIS01000025">
    <property type="protein sequence ID" value="KAA8912284.1"/>
    <property type="molecule type" value="Genomic_DNA"/>
</dbReference>
<dbReference type="Pfam" id="PF00098">
    <property type="entry name" value="zf-CCHC"/>
    <property type="match status" value="1"/>
</dbReference>
<feature type="region of interest" description="Disordered" evidence="2">
    <location>
        <begin position="443"/>
        <end position="504"/>
    </location>
</feature>
<evidence type="ECO:0000256" key="1">
    <source>
        <dbReference type="PROSITE-ProRule" id="PRU00047"/>
    </source>
</evidence>
<feature type="compositionally biased region" description="Polar residues" evidence="2">
    <location>
        <begin position="377"/>
        <end position="393"/>
    </location>
</feature>
<protein>
    <recommendedName>
        <fullName evidence="3">CCHC-type domain-containing protein</fullName>
    </recommendedName>
</protein>
<keyword evidence="1" id="KW-0862">Zinc</keyword>
<reference evidence="4 5" key="1">
    <citation type="submission" date="2019-09" db="EMBL/GenBank/DDBJ databases">
        <title>Draft genome of the ectomycorrhizal ascomycete Sphaerosporella brunnea.</title>
        <authorList>
            <consortium name="DOE Joint Genome Institute"/>
            <person name="Benucci G.M."/>
            <person name="Marozzi G."/>
            <person name="Antonielli L."/>
            <person name="Sanchez S."/>
            <person name="Marco P."/>
            <person name="Wang X."/>
            <person name="Falini L.B."/>
            <person name="Barry K."/>
            <person name="Haridas S."/>
            <person name="Lipzen A."/>
            <person name="Labutti K."/>
            <person name="Grigoriev I.V."/>
            <person name="Murat C."/>
            <person name="Martin F."/>
            <person name="Albertini E."/>
            <person name="Donnini D."/>
            <person name="Bonito G."/>
        </authorList>
    </citation>
    <scope>NUCLEOTIDE SEQUENCE [LARGE SCALE GENOMIC DNA]</scope>
    <source>
        <strain evidence="4 5">Sb_GMNB300</strain>
    </source>
</reference>
<dbReference type="GO" id="GO:0008270">
    <property type="term" value="F:zinc ion binding"/>
    <property type="evidence" value="ECO:0007669"/>
    <property type="project" value="UniProtKB-KW"/>
</dbReference>
<gene>
    <name evidence="4" type="ORF">FN846DRAFT_887259</name>
</gene>
<dbReference type="AlphaFoldDB" id="A0A5J5F6B5"/>
<comment type="caution">
    <text evidence="4">The sequence shown here is derived from an EMBL/GenBank/DDBJ whole genome shotgun (WGS) entry which is preliminary data.</text>
</comment>
<keyword evidence="5" id="KW-1185">Reference proteome</keyword>